<protein>
    <submittedName>
        <fullName evidence="2">Uncharacterized protein</fullName>
    </submittedName>
</protein>
<keyword evidence="1" id="KW-1133">Transmembrane helix</keyword>
<reference evidence="3" key="1">
    <citation type="submission" date="2012-11" db="EMBL/GenBank/DDBJ databases">
        <authorList>
            <person name="Lucero-Rivera Y.E."/>
            <person name="Tovar-Ramirez D."/>
        </authorList>
    </citation>
    <scope>NUCLEOTIDE SEQUENCE [LARGE SCALE GENOMIC DNA]</scope>
    <source>
        <strain evidence="3">Araruama</strain>
    </source>
</reference>
<dbReference type="SUPFAM" id="SSF48452">
    <property type="entry name" value="TPR-like"/>
    <property type="match status" value="1"/>
</dbReference>
<proteinExistence type="predicted"/>
<dbReference type="EMBL" id="ATBP01000265">
    <property type="protein sequence ID" value="ETR71469.1"/>
    <property type="molecule type" value="Genomic_DNA"/>
</dbReference>
<feature type="transmembrane region" description="Helical" evidence="1">
    <location>
        <begin position="58"/>
        <end position="82"/>
    </location>
</feature>
<evidence type="ECO:0000313" key="2">
    <source>
        <dbReference type="EMBL" id="ETR71469.1"/>
    </source>
</evidence>
<evidence type="ECO:0000313" key="3">
    <source>
        <dbReference type="Proteomes" id="UP000189670"/>
    </source>
</evidence>
<dbReference type="InterPro" id="IPR011990">
    <property type="entry name" value="TPR-like_helical_dom_sf"/>
</dbReference>
<comment type="caution">
    <text evidence="2">The sequence shown here is derived from an EMBL/GenBank/DDBJ whole genome shotgun (WGS) entry which is preliminary data.</text>
</comment>
<gene>
    <name evidence="2" type="ORF">OMM_02468</name>
</gene>
<keyword evidence="1" id="KW-0812">Transmembrane</keyword>
<accession>A0A1V1P982</accession>
<keyword evidence="1" id="KW-0472">Membrane</keyword>
<dbReference type="Proteomes" id="UP000189670">
    <property type="component" value="Unassembled WGS sequence"/>
</dbReference>
<sequence length="433" mass="50856">MDEKKSITNNPTNPHEIIEVASEEKEQNKSSMGFTFMGINFTLIIDDVFKWIKYLYNWIIQHPIISIVIISFALTGGIASCIHQQQITKFQTAYHFLWSGHPVDAQKILQSIIPFEYSTYNPDAIQSALTNTCFYRNSPDNCRLTMDKIPTPWQEIIIARKMYLSGQLKEACNRYQRILDQTEFDNELLLIDAYLGKTLCFYRQAQNQSELDEIKNCLDYLLTYPNCGKAHMLDGLVHMDQLEFNDAHDKFMDANVLVYRSSEDIEKQKLARINTILKDEMATITKFTASKKFTQYKEAYFKKQFNPVWLMLPLKPIANYSPWIGEAFEISKHIQQCFQNKQSYDPQLILYTYYQLKNKTSRFFTRQDIVRMQNDLNVTYLITGTFQYTDKHEMKINWNVFQKDLPEVSKEIVDTDGQSIIEKKRQMAESINE</sequence>
<dbReference type="AlphaFoldDB" id="A0A1V1P982"/>
<name>A0A1V1P982_9BACT</name>
<organism evidence="2 3">
    <name type="scientific">Candidatus Magnetoglobus multicellularis str. Araruama</name>
    <dbReference type="NCBI Taxonomy" id="890399"/>
    <lineage>
        <taxon>Bacteria</taxon>
        <taxon>Pseudomonadati</taxon>
        <taxon>Thermodesulfobacteriota</taxon>
        <taxon>Desulfobacteria</taxon>
        <taxon>Desulfobacterales</taxon>
        <taxon>Desulfobacteraceae</taxon>
        <taxon>Candidatus Magnetoglobus</taxon>
    </lineage>
</organism>
<evidence type="ECO:0000256" key="1">
    <source>
        <dbReference type="SAM" id="Phobius"/>
    </source>
</evidence>